<keyword evidence="13" id="KW-0472">Membrane</keyword>
<keyword evidence="9 15" id="KW-0863">Zinc-finger</keyword>
<evidence type="ECO:0000256" key="3">
    <source>
        <dbReference type="ARBA" id="ARBA00004906"/>
    </source>
</evidence>
<evidence type="ECO:0000256" key="6">
    <source>
        <dbReference type="ARBA" id="ARBA00022692"/>
    </source>
</evidence>
<accession>A0A7I8J2B5</accession>
<name>A0A7I8J2B5_SPIIN</name>
<evidence type="ECO:0000256" key="10">
    <source>
        <dbReference type="ARBA" id="ARBA00022786"/>
    </source>
</evidence>
<dbReference type="UniPathway" id="UPA00143"/>
<evidence type="ECO:0000256" key="7">
    <source>
        <dbReference type="ARBA" id="ARBA00022723"/>
    </source>
</evidence>
<dbReference type="GO" id="GO:0008270">
    <property type="term" value="F:zinc ion binding"/>
    <property type="evidence" value="ECO:0007669"/>
    <property type="project" value="UniProtKB-KW"/>
</dbReference>
<dbReference type="InterPro" id="IPR044600">
    <property type="entry name" value="ATL1/ATL16-like"/>
</dbReference>
<dbReference type="EC" id="2.3.2.27" evidence="4"/>
<feature type="domain" description="RING-type" evidence="17">
    <location>
        <begin position="83"/>
        <end position="125"/>
    </location>
</feature>
<keyword evidence="11" id="KW-0862">Zinc</keyword>
<dbReference type="SUPFAM" id="SSF57850">
    <property type="entry name" value="RING/U-box"/>
    <property type="match status" value="1"/>
</dbReference>
<organism evidence="18">
    <name type="scientific">Spirodela intermedia</name>
    <name type="common">Intermediate duckweed</name>
    <dbReference type="NCBI Taxonomy" id="51605"/>
    <lineage>
        <taxon>Eukaryota</taxon>
        <taxon>Viridiplantae</taxon>
        <taxon>Streptophyta</taxon>
        <taxon>Embryophyta</taxon>
        <taxon>Tracheophyta</taxon>
        <taxon>Spermatophyta</taxon>
        <taxon>Magnoliopsida</taxon>
        <taxon>Liliopsida</taxon>
        <taxon>Araceae</taxon>
        <taxon>Lemnoideae</taxon>
        <taxon>Spirodela</taxon>
    </lineage>
</organism>
<dbReference type="GO" id="GO:0016567">
    <property type="term" value="P:protein ubiquitination"/>
    <property type="evidence" value="ECO:0007669"/>
    <property type="project" value="UniProtKB-UniPathway"/>
</dbReference>
<comment type="similarity">
    <text evidence="14">Belongs to the RING-type zinc finger family. ATL subfamily.</text>
</comment>
<evidence type="ECO:0000256" key="2">
    <source>
        <dbReference type="ARBA" id="ARBA00004167"/>
    </source>
</evidence>
<evidence type="ECO:0000256" key="16">
    <source>
        <dbReference type="SAM" id="MobiDB-lite"/>
    </source>
</evidence>
<keyword evidence="6" id="KW-0812">Transmembrane</keyword>
<keyword evidence="12" id="KW-1133">Transmembrane helix</keyword>
<evidence type="ECO:0000259" key="17">
    <source>
        <dbReference type="PROSITE" id="PS50089"/>
    </source>
</evidence>
<comment type="pathway">
    <text evidence="3">Protein modification; protein ubiquitination.</text>
</comment>
<dbReference type="GO" id="GO:0016020">
    <property type="term" value="C:membrane"/>
    <property type="evidence" value="ECO:0007669"/>
    <property type="project" value="UniProtKB-SubCell"/>
</dbReference>
<dbReference type="Pfam" id="PF13639">
    <property type="entry name" value="zf-RING_2"/>
    <property type="match status" value="1"/>
</dbReference>
<sequence length="163" mass="17872">MSSFATSLDDAARRRCYGGATAPGSCSSRGRRRPPAGPLGGDRWEEPYHVWYIKTVGLDEMTIEAISVFPYKKGEGLVDGSDCAVCLGEFQEGEMLRLLPKCSHAFHIPCIDTWLRSHVNCPLCRAPIVAPPKTLHLRSSTRHWQQKLNGGGGSGRFGSRRTG</sequence>
<keyword evidence="19" id="KW-1185">Reference proteome</keyword>
<proteinExistence type="inferred from homology"/>
<keyword evidence="10" id="KW-0833">Ubl conjugation pathway</keyword>
<dbReference type="CDD" id="cd16461">
    <property type="entry name" value="RING-H2_EL5-like"/>
    <property type="match status" value="1"/>
</dbReference>
<evidence type="ECO:0000256" key="13">
    <source>
        <dbReference type="ARBA" id="ARBA00023136"/>
    </source>
</evidence>
<keyword evidence="7" id="KW-0479">Metal-binding</keyword>
<evidence type="ECO:0000256" key="11">
    <source>
        <dbReference type="ARBA" id="ARBA00022833"/>
    </source>
</evidence>
<evidence type="ECO:0000256" key="5">
    <source>
        <dbReference type="ARBA" id="ARBA00022679"/>
    </source>
</evidence>
<dbReference type="PROSITE" id="PS50089">
    <property type="entry name" value="ZF_RING_2"/>
    <property type="match status" value="1"/>
</dbReference>
<dbReference type="Proteomes" id="UP001189122">
    <property type="component" value="Unassembled WGS sequence"/>
</dbReference>
<dbReference type="PANTHER" id="PTHR46913">
    <property type="entry name" value="RING-H2 FINGER PROTEIN ATL16"/>
    <property type="match status" value="1"/>
</dbReference>
<keyword evidence="5" id="KW-0808">Transferase</keyword>
<evidence type="ECO:0000256" key="14">
    <source>
        <dbReference type="ARBA" id="ARBA00024209"/>
    </source>
</evidence>
<evidence type="ECO:0000313" key="19">
    <source>
        <dbReference type="Proteomes" id="UP001189122"/>
    </source>
</evidence>
<comment type="catalytic activity">
    <reaction evidence="1">
        <text>S-ubiquitinyl-[E2 ubiquitin-conjugating enzyme]-L-cysteine + [acceptor protein]-L-lysine = [E2 ubiquitin-conjugating enzyme]-L-cysteine + N(6)-ubiquitinyl-[acceptor protein]-L-lysine.</text>
        <dbReference type="EC" id="2.3.2.27"/>
    </reaction>
</comment>
<gene>
    <name evidence="18" type="ORF">SI7747_08010753</name>
</gene>
<dbReference type="SMART" id="SM00184">
    <property type="entry name" value="RING"/>
    <property type="match status" value="1"/>
</dbReference>
<evidence type="ECO:0000256" key="4">
    <source>
        <dbReference type="ARBA" id="ARBA00012483"/>
    </source>
</evidence>
<dbReference type="Gene3D" id="3.30.40.10">
    <property type="entry name" value="Zinc/RING finger domain, C3HC4 (zinc finger)"/>
    <property type="match status" value="1"/>
</dbReference>
<dbReference type="InterPro" id="IPR001841">
    <property type="entry name" value="Znf_RING"/>
</dbReference>
<dbReference type="EMBL" id="LR743595">
    <property type="protein sequence ID" value="CAA2624947.1"/>
    <property type="molecule type" value="Genomic_DNA"/>
</dbReference>
<dbReference type="PANTHER" id="PTHR46913:SF19">
    <property type="entry name" value="RING-TYPE E3 UBIQUITIN TRANSFERASE"/>
    <property type="match status" value="1"/>
</dbReference>
<protein>
    <recommendedName>
        <fullName evidence="4">RING-type E3 ubiquitin transferase</fullName>
        <ecNumber evidence="4">2.3.2.27</ecNumber>
    </recommendedName>
</protein>
<feature type="region of interest" description="Disordered" evidence="16">
    <location>
        <begin position="20"/>
        <end position="40"/>
    </location>
</feature>
<keyword evidence="8" id="KW-0732">Signal</keyword>
<evidence type="ECO:0000313" key="18">
    <source>
        <dbReference type="EMBL" id="CAA2624947.1"/>
    </source>
</evidence>
<evidence type="ECO:0000256" key="15">
    <source>
        <dbReference type="PROSITE-ProRule" id="PRU00175"/>
    </source>
</evidence>
<dbReference type="GO" id="GO:0061630">
    <property type="term" value="F:ubiquitin protein ligase activity"/>
    <property type="evidence" value="ECO:0007669"/>
    <property type="project" value="UniProtKB-EC"/>
</dbReference>
<comment type="subcellular location">
    <subcellularLocation>
        <location evidence="2">Membrane</location>
        <topology evidence="2">Single-pass membrane protein</topology>
    </subcellularLocation>
</comment>
<evidence type="ECO:0000256" key="12">
    <source>
        <dbReference type="ARBA" id="ARBA00022989"/>
    </source>
</evidence>
<evidence type="ECO:0000256" key="1">
    <source>
        <dbReference type="ARBA" id="ARBA00000900"/>
    </source>
</evidence>
<dbReference type="FunFam" id="3.30.40.10:FF:000285">
    <property type="entry name" value="RING-H2 finger protein ATL43"/>
    <property type="match status" value="1"/>
</dbReference>
<dbReference type="EMBL" id="CACRZD030000008">
    <property type="protein sequence ID" value="CAA6664364.1"/>
    <property type="molecule type" value="Genomic_DNA"/>
</dbReference>
<dbReference type="AlphaFoldDB" id="A0A7I8J2B5"/>
<evidence type="ECO:0000256" key="9">
    <source>
        <dbReference type="ARBA" id="ARBA00022771"/>
    </source>
</evidence>
<evidence type="ECO:0000256" key="8">
    <source>
        <dbReference type="ARBA" id="ARBA00022729"/>
    </source>
</evidence>
<dbReference type="InterPro" id="IPR013083">
    <property type="entry name" value="Znf_RING/FYVE/PHD"/>
</dbReference>
<reference evidence="18 19" key="1">
    <citation type="submission" date="2019-12" db="EMBL/GenBank/DDBJ databases">
        <authorList>
            <person name="Scholz U."/>
            <person name="Mascher M."/>
            <person name="Fiebig A."/>
        </authorList>
    </citation>
    <scope>NUCLEOTIDE SEQUENCE</scope>
</reference>